<keyword evidence="3" id="KW-0732">Signal</keyword>
<accession>A0A2P5BD91</accession>
<proteinExistence type="predicted"/>
<evidence type="ECO:0000256" key="5">
    <source>
        <dbReference type="ARBA" id="ARBA00023136"/>
    </source>
</evidence>
<reference evidence="8" key="1">
    <citation type="submission" date="2016-06" db="EMBL/GenBank/DDBJ databases">
        <title>Parallel loss of symbiosis genes in relatives of nitrogen-fixing non-legume Parasponia.</title>
        <authorList>
            <person name="Van Velzen R."/>
            <person name="Holmer R."/>
            <person name="Bu F."/>
            <person name="Rutten L."/>
            <person name="Van Zeijl A."/>
            <person name="Liu W."/>
            <person name="Santuari L."/>
            <person name="Cao Q."/>
            <person name="Sharma T."/>
            <person name="Shen D."/>
            <person name="Roswanjaya Y."/>
            <person name="Wardhani T."/>
            <person name="Kalhor M.S."/>
            <person name="Jansen J."/>
            <person name="Van den Hoogen J."/>
            <person name="Gungor B."/>
            <person name="Hartog M."/>
            <person name="Hontelez J."/>
            <person name="Verver J."/>
            <person name="Yang W.-C."/>
            <person name="Schijlen E."/>
            <person name="Repin R."/>
            <person name="Schilthuizen M."/>
            <person name="Schranz E."/>
            <person name="Heidstra R."/>
            <person name="Miyata K."/>
            <person name="Fedorova E."/>
            <person name="Kohlen W."/>
            <person name="Bisseling T."/>
            <person name="Smit S."/>
            <person name="Geurts R."/>
        </authorList>
    </citation>
    <scope>NUCLEOTIDE SEQUENCE [LARGE SCALE GENOMIC DNA]</scope>
    <source>
        <strain evidence="8">cv. RG33-2</strain>
    </source>
</reference>
<dbReference type="Pfam" id="PF12819">
    <property type="entry name" value="Malectin_like"/>
    <property type="match status" value="1"/>
</dbReference>
<dbReference type="Gene3D" id="3.80.10.10">
    <property type="entry name" value="Ribonuclease Inhibitor"/>
    <property type="match status" value="1"/>
</dbReference>
<keyword evidence="5" id="KW-0472">Membrane</keyword>
<evidence type="ECO:0000256" key="1">
    <source>
        <dbReference type="ARBA" id="ARBA00004167"/>
    </source>
</evidence>
<dbReference type="Proteomes" id="UP000237000">
    <property type="component" value="Unassembled WGS sequence"/>
</dbReference>
<keyword evidence="2" id="KW-0812">Transmembrane</keyword>
<dbReference type="OrthoDB" id="2017114at2759"/>
<keyword evidence="8" id="KW-1185">Reference proteome</keyword>
<dbReference type="InterPro" id="IPR024788">
    <property type="entry name" value="Malectin-like_Carb-bd_dom"/>
</dbReference>
<comment type="caution">
    <text evidence="7">The sequence shown here is derived from an EMBL/GenBank/DDBJ whole genome shotgun (WGS) entry which is preliminary data.</text>
</comment>
<name>A0A2P5BD91_TREOI</name>
<evidence type="ECO:0000256" key="2">
    <source>
        <dbReference type="ARBA" id="ARBA00022692"/>
    </source>
</evidence>
<dbReference type="InterPro" id="IPR032675">
    <property type="entry name" value="LRR_dom_sf"/>
</dbReference>
<keyword evidence="4" id="KW-1133">Transmembrane helix</keyword>
<feature type="domain" description="Malectin-like" evidence="6">
    <location>
        <begin position="8"/>
        <end position="342"/>
    </location>
</feature>
<comment type="subcellular location">
    <subcellularLocation>
        <location evidence="1">Membrane</location>
        <topology evidence="1">Single-pass membrane protein</topology>
    </subcellularLocation>
</comment>
<dbReference type="EMBL" id="JXTC01000548">
    <property type="protein sequence ID" value="PON46762.1"/>
    <property type="molecule type" value="Genomic_DNA"/>
</dbReference>
<dbReference type="PANTHER" id="PTHR45631:SF202">
    <property type="entry name" value="SENESCENCE-INDUCED RECEPTOR-LIKE SERINE_THREONINE-PROTEIN KINASE"/>
    <property type="match status" value="1"/>
</dbReference>
<evidence type="ECO:0000259" key="6">
    <source>
        <dbReference type="Pfam" id="PF12819"/>
    </source>
</evidence>
<dbReference type="STRING" id="63057.A0A2P5BD91"/>
<evidence type="ECO:0000313" key="8">
    <source>
        <dbReference type="Proteomes" id="UP000237000"/>
    </source>
</evidence>
<evidence type="ECO:0000313" key="7">
    <source>
        <dbReference type="EMBL" id="PON46762.1"/>
    </source>
</evidence>
<organism evidence="7 8">
    <name type="scientific">Trema orientale</name>
    <name type="common">Charcoal tree</name>
    <name type="synonym">Celtis orientalis</name>
    <dbReference type="NCBI Taxonomy" id="63057"/>
    <lineage>
        <taxon>Eukaryota</taxon>
        <taxon>Viridiplantae</taxon>
        <taxon>Streptophyta</taxon>
        <taxon>Embryophyta</taxon>
        <taxon>Tracheophyta</taxon>
        <taxon>Spermatophyta</taxon>
        <taxon>Magnoliopsida</taxon>
        <taxon>eudicotyledons</taxon>
        <taxon>Gunneridae</taxon>
        <taxon>Pentapetalae</taxon>
        <taxon>rosids</taxon>
        <taxon>fabids</taxon>
        <taxon>Rosales</taxon>
        <taxon>Cannabaceae</taxon>
        <taxon>Trema</taxon>
    </lineage>
</organism>
<dbReference type="PANTHER" id="PTHR45631">
    <property type="entry name" value="OS07G0107800 PROTEIN-RELATED"/>
    <property type="match status" value="1"/>
</dbReference>
<sequence>MSSGFISIDCGISEVSSYTDKTTGISYLSDLHFTTSGENKELPESTRAQNIDEQQFWNVRSFPNGTRNCYTLKPEQGKGTTYLIRARFMYGNYDGKEQAPTFDLYVGAGFWDTVTISDAWTIINKEIIHIPSSDHMQVCLVNTSHGIPFISVLELRPLSNDVYKTKNGSLQLYGRFDFSSSSANLEVLRYKGDAYDRLWESLEAKIWSPFIHNDSLTDENSIAKNNYTVPFIIMNTAYTRSRSSSDGYNMNLRWNNLSNTSEYYFYMHFAELQQLRANQTREFNIYINGGSWYGPMVPNYLSTTTIYSPAGWTADSEGQIDIWLNSTGNSNLPPLINAMEMYVLKDLSQQETNTTEVEAITNIKLVYEVEKNWEGDPCAPEAYLWDGLNCSYNANNPSRIVSLNLSSSGLKGEIAQSIANLTMLQYL</sequence>
<evidence type="ECO:0000256" key="3">
    <source>
        <dbReference type="ARBA" id="ARBA00022729"/>
    </source>
</evidence>
<gene>
    <name evidence="7" type="ORF">TorRG33x02_325190</name>
</gene>
<dbReference type="InParanoid" id="A0A2P5BD91"/>
<protein>
    <submittedName>
        <fullName evidence="7">Malectin-like carbohydrate-binding domain containing protein</fullName>
    </submittedName>
</protein>
<dbReference type="AlphaFoldDB" id="A0A2P5BD91"/>
<evidence type="ECO:0000256" key="4">
    <source>
        <dbReference type="ARBA" id="ARBA00022989"/>
    </source>
</evidence>
<dbReference type="GO" id="GO:0016020">
    <property type="term" value="C:membrane"/>
    <property type="evidence" value="ECO:0007669"/>
    <property type="project" value="UniProtKB-SubCell"/>
</dbReference>